<proteinExistence type="predicted"/>
<feature type="region of interest" description="Disordered" evidence="1">
    <location>
        <begin position="107"/>
        <end position="129"/>
    </location>
</feature>
<evidence type="ECO:0000313" key="2">
    <source>
        <dbReference type="EMBL" id="GER89899.1"/>
    </source>
</evidence>
<protein>
    <submittedName>
        <fullName evidence="2">Uncharacterized protein</fullName>
    </submittedName>
</protein>
<organism evidence="2 3">
    <name type="scientific">Dictyobacter vulcani</name>
    <dbReference type="NCBI Taxonomy" id="2607529"/>
    <lineage>
        <taxon>Bacteria</taxon>
        <taxon>Bacillati</taxon>
        <taxon>Chloroflexota</taxon>
        <taxon>Ktedonobacteria</taxon>
        <taxon>Ktedonobacterales</taxon>
        <taxon>Dictyobacteraceae</taxon>
        <taxon>Dictyobacter</taxon>
    </lineage>
</organism>
<sequence>MASLAATKSQAWKFVDELWNTPVPSGQWHYYDGMLYLLALLHDSGNFHIYAPSGSTPTPTSRSLLNAVVKDALARERYARSHYNSPRNLDKNLLAWKRKKSDAKPEKEAIFSRIQSAGSKGDIKRRKDS</sequence>
<dbReference type="AlphaFoldDB" id="A0A5J4KUY0"/>
<dbReference type="GO" id="GO:0005975">
    <property type="term" value="P:carbohydrate metabolic process"/>
    <property type="evidence" value="ECO:0007669"/>
    <property type="project" value="InterPro"/>
</dbReference>
<evidence type="ECO:0000256" key="1">
    <source>
        <dbReference type="SAM" id="MobiDB-lite"/>
    </source>
</evidence>
<dbReference type="SUPFAM" id="SSF48208">
    <property type="entry name" value="Six-hairpin glycosidases"/>
    <property type="match status" value="1"/>
</dbReference>
<dbReference type="RefSeq" id="WP_162005426.1">
    <property type="nucleotide sequence ID" value="NZ_BKZW01000002.1"/>
</dbReference>
<reference evidence="2 3" key="1">
    <citation type="submission" date="2019-10" db="EMBL/GenBank/DDBJ databases">
        <title>Dictyobacter vulcani sp. nov., within the class Ktedonobacteria, isolated from soil of volcanic Mt. Zao.</title>
        <authorList>
            <person name="Zheng Y."/>
            <person name="Wang C.M."/>
            <person name="Sakai Y."/>
            <person name="Abe K."/>
            <person name="Yokota A."/>
            <person name="Yabe S."/>
        </authorList>
    </citation>
    <scope>NUCLEOTIDE SEQUENCE [LARGE SCALE GENOMIC DNA]</scope>
    <source>
        <strain evidence="2 3">W12</strain>
    </source>
</reference>
<dbReference type="EMBL" id="BKZW01000002">
    <property type="protein sequence ID" value="GER89899.1"/>
    <property type="molecule type" value="Genomic_DNA"/>
</dbReference>
<accession>A0A5J4KUY0</accession>
<dbReference type="Proteomes" id="UP000326912">
    <property type="component" value="Unassembled WGS sequence"/>
</dbReference>
<evidence type="ECO:0000313" key="3">
    <source>
        <dbReference type="Proteomes" id="UP000326912"/>
    </source>
</evidence>
<dbReference type="InterPro" id="IPR008928">
    <property type="entry name" value="6-hairpin_glycosidase_sf"/>
</dbReference>
<keyword evidence="3" id="KW-1185">Reference proteome</keyword>
<gene>
    <name evidence="2" type="ORF">KDW_40610</name>
</gene>
<dbReference type="InterPro" id="IPR012341">
    <property type="entry name" value="6hp_glycosidase-like_sf"/>
</dbReference>
<dbReference type="Gene3D" id="1.50.10.10">
    <property type="match status" value="1"/>
</dbReference>
<name>A0A5J4KUY0_9CHLR</name>
<comment type="caution">
    <text evidence="2">The sequence shown here is derived from an EMBL/GenBank/DDBJ whole genome shotgun (WGS) entry which is preliminary data.</text>
</comment>